<sequence>MEKTPLRIAILASPSRRVGPNSDLVRLLRALEPVFREVLRPSLLVTDGVRRVLQVHNILADYEAVEPLPPAEEGAMATIAARIVTNNEQRAVDWVIYLTDPADPISLHPESLAIKRQCVVHGKPYLGTLRAAAEFCTLEALARDPAKVRPLLMPVEALPQIEQPGGRLLGLVAHDSRKGTMLDFAARHFTMLDRFRQRVSTGTTGELLNGTLPARLKAGWQAEADEAMVRERLSLPLGILADKLADRAEIEKGVALMQGKLAGRAGEWTHPFKSGPKGGDAEIAELILERPGATVIFFEDPHVAREHEADIQLLERAARLDGAANLCFHHAVTAERWAVLMEAALEAGDVPVLRALV</sequence>
<dbReference type="SUPFAM" id="SSF52335">
    <property type="entry name" value="Methylglyoxal synthase-like"/>
    <property type="match status" value="3"/>
</dbReference>
<dbReference type="PANTHER" id="PTHR30492">
    <property type="entry name" value="METHYLGLYOXAL SYNTHASE"/>
    <property type="match status" value="1"/>
</dbReference>
<dbReference type="EMBL" id="JBHUIP010000014">
    <property type="protein sequence ID" value="MFD2264938.1"/>
    <property type="molecule type" value="Genomic_DNA"/>
</dbReference>
<protein>
    <submittedName>
        <fullName evidence="1">Methylglyoxal synthase</fullName>
    </submittedName>
</protein>
<dbReference type="InterPro" id="IPR036914">
    <property type="entry name" value="MGS-like_dom_sf"/>
</dbReference>
<organism evidence="1 2">
    <name type="scientific">Lacibacterium aquatile</name>
    <dbReference type="NCBI Taxonomy" id="1168082"/>
    <lineage>
        <taxon>Bacteria</taxon>
        <taxon>Pseudomonadati</taxon>
        <taxon>Pseudomonadota</taxon>
        <taxon>Alphaproteobacteria</taxon>
        <taxon>Rhodospirillales</taxon>
        <taxon>Rhodospirillaceae</taxon>
    </lineage>
</organism>
<dbReference type="InterPro" id="IPR004363">
    <property type="entry name" value="Methylgl_synth"/>
</dbReference>
<keyword evidence="2" id="KW-1185">Reference proteome</keyword>
<dbReference type="Proteomes" id="UP001597295">
    <property type="component" value="Unassembled WGS sequence"/>
</dbReference>
<proteinExistence type="predicted"/>
<dbReference type="Gene3D" id="3.40.50.1380">
    <property type="entry name" value="Methylglyoxal synthase-like domain"/>
    <property type="match status" value="2"/>
</dbReference>
<dbReference type="RefSeq" id="WP_379878088.1">
    <property type="nucleotide sequence ID" value="NZ_JBHUIP010000014.1"/>
</dbReference>
<reference evidence="2" key="1">
    <citation type="journal article" date="2019" name="Int. J. Syst. Evol. Microbiol.">
        <title>The Global Catalogue of Microorganisms (GCM) 10K type strain sequencing project: providing services to taxonomists for standard genome sequencing and annotation.</title>
        <authorList>
            <consortium name="The Broad Institute Genomics Platform"/>
            <consortium name="The Broad Institute Genome Sequencing Center for Infectious Disease"/>
            <person name="Wu L."/>
            <person name="Ma J."/>
        </authorList>
    </citation>
    <scope>NUCLEOTIDE SEQUENCE [LARGE SCALE GENOMIC DNA]</scope>
    <source>
        <strain evidence="2">CGMCC 1.19062</strain>
    </source>
</reference>
<gene>
    <name evidence="1" type="ORF">ACFSM5_18675</name>
</gene>
<name>A0ABW5DUX6_9PROT</name>
<comment type="caution">
    <text evidence="1">The sequence shown here is derived from an EMBL/GenBank/DDBJ whole genome shotgun (WGS) entry which is preliminary data.</text>
</comment>
<evidence type="ECO:0000313" key="2">
    <source>
        <dbReference type="Proteomes" id="UP001597295"/>
    </source>
</evidence>
<accession>A0ABW5DUX6</accession>
<evidence type="ECO:0000313" key="1">
    <source>
        <dbReference type="EMBL" id="MFD2264938.1"/>
    </source>
</evidence>
<dbReference type="PANTHER" id="PTHR30492:SF0">
    <property type="entry name" value="METHYLGLYOXAL SYNTHASE"/>
    <property type="match status" value="1"/>
</dbReference>